<name>A0AAJ0C5V7_9PEZI</name>
<dbReference type="RefSeq" id="XP_060285492.1">
    <property type="nucleotide sequence ID" value="XM_060427414.1"/>
</dbReference>
<comment type="caution">
    <text evidence="1">The sequence shown here is derived from an EMBL/GenBank/DDBJ whole genome shotgun (WGS) entry which is preliminary data.</text>
</comment>
<protein>
    <submittedName>
        <fullName evidence="1">Uncharacterized protein</fullName>
    </submittedName>
</protein>
<keyword evidence="2" id="KW-1185">Reference proteome</keyword>
<dbReference type="AlphaFoldDB" id="A0AAJ0C5V7"/>
<reference evidence="1" key="1">
    <citation type="submission" date="2023-06" db="EMBL/GenBank/DDBJ databases">
        <title>Genome-scale phylogeny and comparative genomics of the fungal order Sordariales.</title>
        <authorList>
            <consortium name="Lawrence Berkeley National Laboratory"/>
            <person name="Hensen N."/>
            <person name="Bonometti L."/>
            <person name="Westerberg I."/>
            <person name="Brannstrom I.O."/>
            <person name="Guillou S."/>
            <person name="Cros-Aarteil S."/>
            <person name="Calhoun S."/>
            <person name="Haridas S."/>
            <person name="Kuo A."/>
            <person name="Mondo S."/>
            <person name="Pangilinan J."/>
            <person name="Riley R."/>
            <person name="Labutti K."/>
            <person name="Andreopoulos B."/>
            <person name="Lipzen A."/>
            <person name="Chen C."/>
            <person name="Yanf M."/>
            <person name="Daum C."/>
            <person name="Ng V."/>
            <person name="Clum A."/>
            <person name="Steindorff A."/>
            <person name="Ohm R."/>
            <person name="Martin F."/>
            <person name="Silar P."/>
            <person name="Natvig D."/>
            <person name="Lalanne C."/>
            <person name="Gautier V."/>
            <person name="Ament-Velasquez S.L."/>
            <person name="Kruys A."/>
            <person name="Hutchinson M.I."/>
            <person name="Powell A.J."/>
            <person name="Barry K."/>
            <person name="Miller A.N."/>
            <person name="Grigoriev I.V."/>
            <person name="Debuchy R."/>
            <person name="Gladieux P."/>
            <person name="Thoren M.H."/>
            <person name="Johannesson H."/>
        </authorList>
    </citation>
    <scope>NUCLEOTIDE SEQUENCE</scope>
    <source>
        <strain evidence="1">8032-3</strain>
    </source>
</reference>
<evidence type="ECO:0000313" key="1">
    <source>
        <dbReference type="EMBL" id="KAK1769279.1"/>
    </source>
</evidence>
<gene>
    <name evidence="1" type="ORF">QBC33DRAFT_532852</name>
</gene>
<sequence>MQMSRLLPPPIAYSRSRLYPSFKEADTSFSSKIERLRPTDAPTLVVESGYSKSLRHLRADASWWLQIQEG</sequence>
<proteinExistence type="predicted"/>
<organism evidence="1 2">
    <name type="scientific">Phialemonium atrogriseum</name>
    <dbReference type="NCBI Taxonomy" id="1093897"/>
    <lineage>
        <taxon>Eukaryota</taxon>
        <taxon>Fungi</taxon>
        <taxon>Dikarya</taxon>
        <taxon>Ascomycota</taxon>
        <taxon>Pezizomycotina</taxon>
        <taxon>Sordariomycetes</taxon>
        <taxon>Sordariomycetidae</taxon>
        <taxon>Cephalothecales</taxon>
        <taxon>Cephalothecaceae</taxon>
        <taxon>Phialemonium</taxon>
    </lineage>
</organism>
<dbReference type="Proteomes" id="UP001244011">
    <property type="component" value="Unassembled WGS sequence"/>
</dbReference>
<accession>A0AAJ0C5V7</accession>
<dbReference type="EMBL" id="MU839003">
    <property type="protein sequence ID" value="KAK1769279.1"/>
    <property type="molecule type" value="Genomic_DNA"/>
</dbReference>
<dbReference type="GeneID" id="85310601"/>
<evidence type="ECO:0000313" key="2">
    <source>
        <dbReference type="Proteomes" id="UP001244011"/>
    </source>
</evidence>